<feature type="transmembrane region" description="Helical" evidence="1">
    <location>
        <begin position="43"/>
        <end position="65"/>
    </location>
</feature>
<feature type="transmembrane region" description="Helical" evidence="1">
    <location>
        <begin position="12"/>
        <end position="31"/>
    </location>
</feature>
<dbReference type="PANTHER" id="PTHR46663:SF2">
    <property type="entry name" value="GGDEF DOMAIN-CONTAINING PROTEIN"/>
    <property type="match status" value="1"/>
</dbReference>
<protein>
    <submittedName>
        <fullName evidence="3">GGDEF domain-containing protein</fullName>
    </submittedName>
</protein>
<keyword evidence="1" id="KW-0472">Membrane</keyword>
<dbReference type="NCBIfam" id="TIGR00254">
    <property type="entry name" value="GGDEF"/>
    <property type="match status" value="1"/>
</dbReference>
<dbReference type="InterPro" id="IPR000160">
    <property type="entry name" value="GGDEF_dom"/>
</dbReference>
<feature type="transmembrane region" description="Helical" evidence="1">
    <location>
        <begin position="142"/>
        <end position="162"/>
    </location>
</feature>
<dbReference type="InterPro" id="IPR052163">
    <property type="entry name" value="DGC-Regulatory_Protein"/>
</dbReference>
<dbReference type="InterPro" id="IPR043128">
    <property type="entry name" value="Rev_trsase/Diguanyl_cyclase"/>
</dbReference>
<accession>A0ABS3LK20</accession>
<keyword evidence="1" id="KW-0812">Transmembrane</keyword>
<dbReference type="SMART" id="SM00267">
    <property type="entry name" value="GGDEF"/>
    <property type="match status" value="1"/>
</dbReference>
<proteinExistence type="predicted"/>
<keyword evidence="4" id="KW-1185">Reference proteome</keyword>
<feature type="domain" description="GGDEF" evidence="2">
    <location>
        <begin position="209"/>
        <end position="342"/>
    </location>
</feature>
<dbReference type="Gene3D" id="3.30.70.270">
    <property type="match status" value="1"/>
</dbReference>
<dbReference type="Proteomes" id="UP000664399">
    <property type="component" value="Unassembled WGS sequence"/>
</dbReference>
<keyword evidence="1" id="KW-1133">Transmembrane helix</keyword>
<dbReference type="RefSeq" id="WP_207853722.1">
    <property type="nucleotide sequence ID" value="NZ_JAFVMG010000003.1"/>
</dbReference>
<dbReference type="SUPFAM" id="SSF55073">
    <property type="entry name" value="Nucleotide cyclase"/>
    <property type="match status" value="1"/>
</dbReference>
<gene>
    <name evidence="3" type="ORF">J2D75_05605</name>
</gene>
<evidence type="ECO:0000313" key="4">
    <source>
        <dbReference type="Proteomes" id="UP000664399"/>
    </source>
</evidence>
<evidence type="ECO:0000313" key="3">
    <source>
        <dbReference type="EMBL" id="MBO1327952.1"/>
    </source>
</evidence>
<dbReference type="EMBL" id="JAFVMG010000003">
    <property type="protein sequence ID" value="MBO1327952.1"/>
    <property type="molecule type" value="Genomic_DNA"/>
</dbReference>
<comment type="caution">
    <text evidence="3">The sequence shown here is derived from an EMBL/GenBank/DDBJ whole genome shotgun (WGS) entry which is preliminary data.</text>
</comment>
<sequence>MAFPLNLKSMTSLEIISFISACLALSGALYERGIQTTSPARKLIKAAIPCFMATSVWIIHHIVLIKIFGAESSNFSLLYSLLSYALLVFGFYLAIKIIDFGFLYANYIAGAIIGTFISIYHISDKYFLAHYTVTPPKDGAGASSIFLILSFIILWSCIVGYLTDYYKNREQLSYLQKIAYTDNLTNLANRNALNDHFKTLIEKNGQTQATFACMIIDLNNFKDINDNYGHLTGDEVLTTIGEKLRAAFKNTSHFLGRLGGDEFIILANYKNISEIEAISEKVYSVVVEPNRIDGNLLSVGCCIGISLFPENGATQKILMNRADISLYTMKKQRLNGICFYKESPASD</sequence>
<dbReference type="InterPro" id="IPR029787">
    <property type="entry name" value="Nucleotide_cyclase"/>
</dbReference>
<reference evidence="3 4" key="1">
    <citation type="submission" date="2021-03" db="EMBL/GenBank/DDBJ databases">
        <title>The complete genome sequence of Acetobacter suratthaniensis TBRC 1719.</title>
        <authorList>
            <person name="Charoenyingcharoen P."/>
            <person name="Yukphan P."/>
        </authorList>
    </citation>
    <scope>NUCLEOTIDE SEQUENCE [LARGE SCALE GENOMIC DNA]</scope>
    <source>
        <strain evidence="3 4">TBRC 1719</strain>
    </source>
</reference>
<dbReference type="PROSITE" id="PS50887">
    <property type="entry name" value="GGDEF"/>
    <property type="match status" value="1"/>
</dbReference>
<dbReference type="PANTHER" id="PTHR46663">
    <property type="entry name" value="DIGUANYLATE CYCLASE DGCT-RELATED"/>
    <property type="match status" value="1"/>
</dbReference>
<organism evidence="3 4">
    <name type="scientific">Acetobacter suratthaniensis</name>
    <dbReference type="NCBI Taxonomy" id="1502841"/>
    <lineage>
        <taxon>Bacteria</taxon>
        <taxon>Pseudomonadati</taxon>
        <taxon>Pseudomonadota</taxon>
        <taxon>Alphaproteobacteria</taxon>
        <taxon>Acetobacterales</taxon>
        <taxon>Acetobacteraceae</taxon>
        <taxon>Acetobacter</taxon>
    </lineage>
</organism>
<name>A0ABS3LK20_9PROT</name>
<dbReference type="CDD" id="cd01949">
    <property type="entry name" value="GGDEF"/>
    <property type="match status" value="1"/>
</dbReference>
<feature type="transmembrane region" description="Helical" evidence="1">
    <location>
        <begin position="102"/>
        <end position="122"/>
    </location>
</feature>
<evidence type="ECO:0000256" key="1">
    <source>
        <dbReference type="SAM" id="Phobius"/>
    </source>
</evidence>
<feature type="transmembrane region" description="Helical" evidence="1">
    <location>
        <begin position="77"/>
        <end position="95"/>
    </location>
</feature>
<evidence type="ECO:0000259" key="2">
    <source>
        <dbReference type="PROSITE" id="PS50887"/>
    </source>
</evidence>
<dbReference type="Pfam" id="PF00990">
    <property type="entry name" value="GGDEF"/>
    <property type="match status" value="1"/>
</dbReference>